<dbReference type="SUPFAM" id="SSF110738">
    <property type="entry name" value="Glycerate kinase I"/>
    <property type="match status" value="1"/>
</dbReference>
<evidence type="ECO:0000256" key="3">
    <source>
        <dbReference type="ARBA" id="ARBA00022777"/>
    </source>
</evidence>
<dbReference type="GO" id="GO:0031388">
    <property type="term" value="P:organic acid phosphorylation"/>
    <property type="evidence" value="ECO:0007669"/>
    <property type="project" value="UniProtKB-UniRule"/>
</dbReference>
<comment type="similarity">
    <text evidence="1 4">Belongs to the glycerate kinase type-1 family.</text>
</comment>
<gene>
    <name evidence="5" type="ORF">H9950_05040</name>
</gene>
<keyword evidence="2 4" id="KW-0808">Transferase</keyword>
<dbReference type="InterPro" id="IPR018197">
    <property type="entry name" value="Glycerate_kinase_RE-like"/>
</dbReference>
<evidence type="ECO:0000256" key="2">
    <source>
        <dbReference type="ARBA" id="ARBA00022679"/>
    </source>
</evidence>
<dbReference type="Gene3D" id="3.90.1510.10">
    <property type="entry name" value="Glycerate kinase, domain 2"/>
    <property type="match status" value="1"/>
</dbReference>
<keyword evidence="3 4" id="KW-0418">Kinase</keyword>
<dbReference type="EMBL" id="DWZI01000028">
    <property type="protein sequence ID" value="HJA85546.1"/>
    <property type="molecule type" value="Genomic_DNA"/>
</dbReference>
<dbReference type="PANTHER" id="PTHR21599">
    <property type="entry name" value="GLYCERATE KINASE"/>
    <property type="match status" value="1"/>
</dbReference>
<comment type="caution">
    <text evidence="5">The sequence shown here is derived from an EMBL/GenBank/DDBJ whole genome shotgun (WGS) entry which is preliminary data.</text>
</comment>
<dbReference type="InterPro" id="IPR018193">
    <property type="entry name" value="Glyc_kinase_flavodox-like_fold"/>
</dbReference>
<reference evidence="5" key="2">
    <citation type="submission" date="2021-04" db="EMBL/GenBank/DDBJ databases">
        <authorList>
            <person name="Gilroy R."/>
        </authorList>
    </citation>
    <scope>NUCLEOTIDE SEQUENCE</scope>
    <source>
        <strain evidence="5">ChiHjej12B11-9795</strain>
    </source>
</reference>
<dbReference type="InterPro" id="IPR004381">
    <property type="entry name" value="Glycerate_kinase"/>
</dbReference>
<evidence type="ECO:0000313" key="5">
    <source>
        <dbReference type="EMBL" id="HJA85546.1"/>
    </source>
</evidence>
<organism evidence="5 6">
    <name type="scientific">Candidatus Bacteroides avicola</name>
    <dbReference type="NCBI Taxonomy" id="2838468"/>
    <lineage>
        <taxon>Bacteria</taxon>
        <taxon>Pseudomonadati</taxon>
        <taxon>Bacteroidota</taxon>
        <taxon>Bacteroidia</taxon>
        <taxon>Bacteroidales</taxon>
        <taxon>Bacteroidaceae</taxon>
        <taxon>Bacteroides</taxon>
    </lineage>
</organism>
<dbReference type="PANTHER" id="PTHR21599:SF0">
    <property type="entry name" value="GLYCERATE KINASE"/>
    <property type="match status" value="1"/>
</dbReference>
<accession>A0A9D2KTV1</accession>
<name>A0A9D2KTV1_9BACE</name>
<dbReference type="InterPro" id="IPR036129">
    <property type="entry name" value="Glycerate_kinase_sf"/>
</dbReference>
<dbReference type="Proteomes" id="UP000823862">
    <property type="component" value="Unassembled WGS sequence"/>
</dbReference>
<dbReference type="Pfam" id="PF02595">
    <property type="entry name" value="Gly_kinase"/>
    <property type="match status" value="1"/>
</dbReference>
<dbReference type="AlphaFoldDB" id="A0A9D2KTV1"/>
<evidence type="ECO:0000256" key="4">
    <source>
        <dbReference type="PIRNR" id="PIRNR006078"/>
    </source>
</evidence>
<sequence length="380" mass="40147">MSTKIVLAIDSLKGCLTSTEAGMAAAQGVRKACPPCETIVFPVADGGEGLLEALINATKGTWVRLQAHGPLMEMRNTCYGLSEDGKTAFIEMARISGLPLVPEGQRSPLITTTYGTGELIKDALKRGCRHILIGLGGSATNDAGMGLLQALGYRFTDHNGQEVGLGGQALTRVEHMDAAQVMPEVKEALFTAACDVRNPFYGPEGAACIFAPQKGADREQVRTLDKGLRHFSRIIRKYTGKDVQLLPGSGAAGGMGGGLYALLQADLRPGIELILEATGFLAKIQGADFVITGEGKSDRQTLMGKVPAGVLKVARQMNIPVALLAGQVEDAGLLLQAGFKCVHCINPPGTPLPLALHPEFARAQLARTAECLIRQYFPAS</sequence>
<dbReference type="Gene3D" id="3.40.50.10350">
    <property type="entry name" value="Glycerate kinase, domain 1"/>
    <property type="match status" value="1"/>
</dbReference>
<evidence type="ECO:0000256" key="1">
    <source>
        <dbReference type="ARBA" id="ARBA00006284"/>
    </source>
</evidence>
<dbReference type="NCBIfam" id="TIGR00045">
    <property type="entry name" value="glycerate kinase"/>
    <property type="match status" value="1"/>
</dbReference>
<protein>
    <submittedName>
        <fullName evidence="5">Glycerate kinase</fullName>
    </submittedName>
</protein>
<reference evidence="5" key="1">
    <citation type="journal article" date="2021" name="PeerJ">
        <title>Extensive microbial diversity within the chicken gut microbiome revealed by metagenomics and culture.</title>
        <authorList>
            <person name="Gilroy R."/>
            <person name="Ravi A."/>
            <person name="Getino M."/>
            <person name="Pursley I."/>
            <person name="Horton D.L."/>
            <person name="Alikhan N.F."/>
            <person name="Baker D."/>
            <person name="Gharbi K."/>
            <person name="Hall N."/>
            <person name="Watson M."/>
            <person name="Adriaenssens E.M."/>
            <person name="Foster-Nyarko E."/>
            <person name="Jarju S."/>
            <person name="Secka A."/>
            <person name="Antonio M."/>
            <person name="Oren A."/>
            <person name="Chaudhuri R.R."/>
            <person name="La Ragione R."/>
            <person name="Hildebrand F."/>
            <person name="Pallen M.J."/>
        </authorList>
    </citation>
    <scope>NUCLEOTIDE SEQUENCE</scope>
    <source>
        <strain evidence="5">ChiHjej12B11-9795</strain>
    </source>
</reference>
<dbReference type="PIRSF" id="PIRSF006078">
    <property type="entry name" value="GlxK"/>
    <property type="match status" value="1"/>
</dbReference>
<evidence type="ECO:0000313" key="6">
    <source>
        <dbReference type="Proteomes" id="UP000823862"/>
    </source>
</evidence>
<proteinExistence type="inferred from homology"/>
<dbReference type="GO" id="GO:0008887">
    <property type="term" value="F:glycerate kinase activity"/>
    <property type="evidence" value="ECO:0007669"/>
    <property type="project" value="UniProtKB-UniRule"/>
</dbReference>